<dbReference type="InterPro" id="IPR011658">
    <property type="entry name" value="PA14_dom"/>
</dbReference>
<dbReference type="InterPro" id="IPR008979">
    <property type="entry name" value="Galactose-bd-like_sf"/>
</dbReference>
<dbReference type="SUPFAM" id="SSF49785">
    <property type="entry name" value="Galactose-binding domain-like"/>
    <property type="match status" value="1"/>
</dbReference>
<dbReference type="PROSITE" id="PS51318">
    <property type="entry name" value="TAT"/>
    <property type="match status" value="1"/>
</dbReference>
<dbReference type="Pfam" id="PF16990">
    <property type="entry name" value="CBM_35"/>
    <property type="match status" value="1"/>
</dbReference>
<dbReference type="OrthoDB" id="176168at2"/>
<dbReference type="Gene3D" id="3.90.182.10">
    <property type="entry name" value="Toxin - Anthrax Protective Antigen,domain 1"/>
    <property type="match status" value="1"/>
</dbReference>
<dbReference type="GO" id="GO:0016787">
    <property type="term" value="F:hydrolase activity"/>
    <property type="evidence" value="ECO:0007669"/>
    <property type="project" value="InterPro"/>
</dbReference>
<dbReference type="InterPro" id="IPR006311">
    <property type="entry name" value="TAT_signal"/>
</dbReference>
<keyword evidence="2" id="KW-1185">Reference proteome</keyword>
<dbReference type="Gene3D" id="2.120.10.30">
    <property type="entry name" value="TolB, C-terminal domain"/>
    <property type="match status" value="1"/>
</dbReference>
<proteinExistence type="predicted"/>
<dbReference type="EMBL" id="MASW01000006">
    <property type="protein sequence ID" value="PXY20767.1"/>
    <property type="molecule type" value="Genomic_DNA"/>
</dbReference>
<dbReference type="Proteomes" id="UP000249915">
    <property type="component" value="Unassembled WGS sequence"/>
</dbReference>
<dbReference type="GO" id="GO:0030246">
    <property type="term" value="F:carbohydrate binding"/>
    <property type="evidence" value="ECO:0007669"/>
    <property type="project" value="InterPro"/>
</dbReference>
<dbReference type="Gene3D" id="2.60.120.560">
    <property type="entry name" value="Exo-inulinase, domain 1"/>
    <property type="match status" value="1"/>
</dbReference>
<dbReference type="Pfam" id="PF23500">
    <property type="entry name" value="DUF7133"/>
    <property type="match status" value="1"/>
</dbReference>
<protein>
    <submittedName>
        <fullName evidence="1">Uncharacterized protein</fullName>
    </submittedName>
</protein>
<dbReference type="PANTHER" id="PTHR33546">
    <property type="entry name" value="LARGE, MULTIFUNCTIONAL SECRETED PROTEIN-RELATED"/>
    <property type="match status" value="1"/>
</dbReference>
<reference evidence="1 2" key="1">
    <citation type="submission" date="2016-07" db="EMBL/GenBank/DDBJ databases">
        <title>Draft genome sequence of Prauserella muralis DSM 45305, isolated from a mould-covered wall in an indoor environment.</title>
        <authorList>
            <person name="Ruckert C."/>
            <person name="Albersmeier A."/>
            <person name="Jiang C.-L."/>
            <person name="Jiang Y."/>
            <person name="Kalinowski J."/>
            <person name="Schneider O."/>
            <person name="Winkler A."/>
            <person name="Zotchev S.B."/>
        </authorList>
    </citation>
    <scope>NUCLEOTIDE SEQUENCE [LARGE SCALE GENOMIC DNA]</scope>
    <source>
        <strain evidence="1 2">DSM 45305</strain>
    </source>
</reference>
<organism evidence="1 2">
    <name type="scientific">Prauserella muralis</name>
    <dbReference type="NCBI Taxonomy" id="588067"/>
    <lineage>
        <taxon>Bacteria</taxon>
        <taxon>Bacillati</taxon>
        <taxon>Actinomycetota</taxon>
        <taxon>Actinomycetes</taxon>
        <taxon>Pseudonocardiales</taxon>
        <taxon>Pseudonocardiaceae</taxon>
        <taxon>Prauserella</taxon>
    </lineage>
</organism>
<dbReference type="SMART" id="SM00758">
    <property type="entry name" value="PA14"/>
    <property type="match status" value="1"/>
</dbReference>
<dbReference type="PROSITE" id="PS51820">
    <property type="entry name" value="PA14"/>
    <property type="match status" value="1"/>
</dbReference>
<dbReference type="SUPFAM" id="SSF56988">
    <property type="entry name" value="Anthrax protective antigen"/>
    <property type="match status" value="1"/>
</dbReference>
<dbReference type="SUPFAM" id="SSF50952">
    <property type="entry name" value="Soluble quinoprotein glucose dehydrogenase"/>
    <property type="match status" value="1"/>
</dbReference>
<dbReference type="PANTHER" id="PTHR33546:SF1">
    <property type="entry name" value="LARGE, MULTIFUNCTIONAL SECRETED PROTEIN"/>
    <property type="match status" value="1"/>
</dbReference>
<dbReference type="InterPro" id="IPR011041">
    <property type="entry name" value="Quinoprot_gluc/sorb_DH_b-prop"/>
</dbReference>
<accession>A0A2V4AKG7</accession>
<dbReference type="CDD" id="cd04083">
    <property type="entry name" value="CBM35_Lmo2446-like"/>
    <property type="match status" value="1"/>
</dbReference>
<sequence>MSLRSRPRRRRGLVGLLCAAVLGSLATVSPPSAAAQADLPPQEPGVTLRTYDVQVPLSEICTLKPGQTPNVDKLMPVIDWRSADDFGFESNFVTHALGNLNVPTAGTYTFRLTSDDGSRLYIDDQLVIDHDGLHAEEPKEGSVALTAGYHSLRIEYFEAGGEQVLQLAWRTPDATDFAVVPNSALSTDADVVRVTAPGRKECEGIADTPGDGLPLNDVNPNYTLTNLRPDGFEPQVSAMDWTKDGRLVIATWGGSQTELGEVYLVDGVTGQTDPSRVTYKKVASGLREPMGLAVVDGTIYVSQKHELTELRDTDGDEVADEQRTVATWPFGGNFHEFAFGLLYRHGYFYLNLSVAIDYGGATTNPQPAPNRGTTIKVDRRTGEVDYIAGGLRTPHGIGWGPGDNLFVTDNQGGWLPASKLVHIKQDRFFNHYTNPEGPFDANPVTKPVLWLPQNEIANSPSMPVMLRSGPFRGQLLIGDVTYGGLQRADLEKVHGEYQGAVFRHTQGLEVGVTETTVGPDGAIYVAGLGADGNWGQAGKLKHGLQKLTPNGANTFDMKSMKATRDGFRITYTQPLSDETVAQIADSYQVQQWRYAPTESYGGPKVDQETLRVSDVQVSDDRKAVTLRVEGLQPDRVVHLRSPRPFSAASGEQLWSTEAWYTLNAIPGARQDQVFYEAEEGHREGGAGVNTDHRGYSGIGFVDRFGNQGASTTMHVEVGSTGDYDIGLRYSNGPHPFSGQKSVSMYVNGQKARQVVLPTTVTWEEWATKTERVRLHQGMNTIQYRVDDGDTGHVNLDLISVREAGERITLFDGGDLTEWRHTDGRVASWPRVGGDAMEVCCGDLRTKDGFGDFRLHVEFKVPQLPPEVTGQDRGNSGVYLQERYEIQILDSYGDTTLANNEAGAIYNQKPPDVNAATAPETWQTYDITYRAARYDAAGNKVENARVTLVWNGTVVHDDVAITGPTGGNIPEGPATAAIRLQDHGNAVQYRNIWIEPLS</sequence>
<dbReference type="AlphaFoldDB" id="A0A2V4AKG7"/>
<dbReference type="InterPro" id="IPR037524">
    <property type="entry name" value="PA14/GLEYA"/>
</dbReference>
<name>A0A2V4AKG7_9PSEU</name>
<dbReference type="InterPro" id="IPR010496">
    <property type="entry name" value="AL/BT2_dom"/>
</dbReference>
<dbReference type="Pfam" id="PF06439">
    <property type="entry name" value="3keto-disac_hyd"/>
    <property type="match status" value="1"/>
</dbReference>
<dbReference type="InterPro" id="IPR005084">
    <property type="entry name" value="CBM6"/>
</dbReference>
<evidence type="ECO:0000313" key="1">
    <source>
        <dbReference type="EMBL" id="PXY20767.1"/>
    </source>
</evidence>
<dbReference type="PROSITE" id="PS51175">
    <property type="entry name" value="CBM6"/>
    <property type="match status" value="1"/>
</dbReference>
<dbReference type="RefSeq" id="WP_112283815.1">
    <property type="nucleotide sequence ID" value="NZ_MASW01000006.1"/>
</dbReference>
<dbReference type="Pfam" id="PF07691">
    <property type="entry name" value="PA14"/>
    <property type="match status" value="1"/>
</dbReference>
<comment type="caution">
    <text evidence="1">The sequence shown here is derived from an EMBL/GenBank/DDBJ whole genome shotgun (WGS) entry which is preliminary data.</text>
</comment>
<evidence type="ECO:0000313" key="2">
    <source>
        <dbReference type="Proteomes" id="UP000249915"/>
    </source>
</evidence>
<dbReference type="InterPro" id="IPR011042">
    <property type="entry name" value="6-blade_b-propeller_TolB-like"/>
</dbReference>
<dbReference type="InterPro" id="IPR055557">
    <property type="entry name" value="DUF7133"/>
</dbReference>
<gene>
    <name evidence="1" type="ORF">BAY60_24935</name>
</gene>
<dbReference type="Gene3D" id="2.60.120.260">
    <property type="entry name" value="Galactose-binding domain-like"/>
    <property type="match status" value="1"/>
</dbReference>